<feature type="region of interest" description="Disordered" evidence="3">
    <location>
        <begin position="171"/>
        <end position="256"/>
    </location>
</feature>
<keyword evidence="2" id="KW-0863">Zinc-finger</keyword>
<dbReference type="InterPro" id="IPR001878">
    <property type="entry name" value="Znf_CCHC"/>
</dbReference>
<protein>
    <recommendedName>
        <fullName evidence="4">CCHC-type domain-containing protein</fullName>
    </recommendedName>
</protein>
<comment type="caution">
    <text evidence="5">The sequence shown here is derived from an EMBL/GenBank/DDBJ whole genome shotgun (WGS) entry which is preliminary data.</text>
</comment>
<dbReference type="PROSITE" id="PS50158">
    <property type="entry name" value="ZF_CCHC"/>
    <property type="match status" value="1"/>
</dbReference>
<feature type="region of interest" description="Disordered" evidence="3">
    <location>
        <begin position="275"/>
        <end position="325"/>
    </location>
</feature>
<evidence type="ECO:0000313" key="5">
    <source>
        <dbReference type="EMBL" id="KAF5318922.1"/>
    </source>
</evidence>
<dbReference type="SMART" id="SM00343">
    <property type="entry name" value="ZnF_C2HC"/>
    <property type="match status" value="1"/>
</dbReference>
<feature type="compositionally biased region" description="Polar residues" evidence="3">
    <location>
        <begin position="228"/>
        <end position="239"/>
    </location>
</feature>
<dbReference type="Pfam" id="PF00098">
    <property type="entry name" value="zf-CCHC"/>
    <property type="match status" value="1"/>
</dbReference>
<reference evidence="5 6" key="1">
    <citation type="journal article" date="2020" name="ISME J.">
        <title>Uncovering the hidden diversity of litter-decomposition mechanisms in mushroom-forming fungi.</title>
        <authorList>
            <person name="Floudas D."/>
            <person name="Bentzer J."/>
            <person name="Ahren D."/>
            <person name="Johansson T."/>
            <person name="Persson P."/>
            <person name="Tunlid A."/>
        </authorList>
    </citation>
    <scope>NUCLEOTIDE SEQUENCE [LARGE SCALE GENOMIC DNA]</scope>
    <source>
        <strain evidence="5 6">CBS 175.51</strain>
    </source>
</reference>
<dbReference type="SUPFAM" id="SSF57756">
    <property type="entry name" value="Retrovirus zinc finger-like domains"/>
    <property type="match status" value="1"/>
</dbReference>
<feature type="compositionally biased region" description="Basic and acidic residues" evidence="3">
    <location>
        <begin position="378"/>
        <end position="391"/>
    </location>
</feature>
<sequence length="841" mass="97032">MGEPWRHVHCTSTPTAKEAPATVETIAEPAQEAIPTAAEIDFKTANDFDVTVGAHSADWNMVQMPPRRNSINSYHPMWSPEEHARDATDQSGLTRRQRERVRQGRYGRRSSRSASPRLNSWRDKGKGPDPGNWGNVEQHSELEPDVQEAYLNDIKNHTYYDTYFGRRELRNGYKPEGENHGNKDYEPENIRDNSRSRRNRSQRNKYKEKQRRAKNSVRITSEAIDVGNSASAVPKNNVTLRKRDKRRKSALKPTEQLENMSYINNAFRRAALLDNKKVKKSGKPNGDPDDSNSSSSSESDDPSSNGGDGSDEDEEGETSEDEQREKARYFWRGLRDETKERLRYDGISPESSSYERIIRKAEHAELAWRLTMTHRNALENAERHNRSGNDRRRPRNRGRNERPNQKSEGYVGRRTNGLPGGSNSNQTRARNHYEKGEKARKDYRNKPTYQGKAQLSAEEKSRRKADGLCYNCGKADHMARNCPKANSVNEKGFRSNRIDNYNVNLKFGNETEGLRALAETTESTHNIRANMIEWSADNFNGVFDDDLIQLEDVKSRPGWKKEVSSMFETFEEEEPVPSTSADTEFFTAPDADEWFNSGAQDWFEPRTQQEPVTTRLGDPILERVELCLARGAPYHQDKRRGALAKDRFYVHQAQGMYVIADSMMPHIEEVELAWEKARDPRFNVAGWYQKRLDEMYGVPKGRNRRPERRRPDEVGDFLAQEIKAQLDAGMSYPGESYAWMPREGRFKVRFNPNARDYLVEDTALRYTTRLTSKLLEDPQLNLQRWYTSRLIRGYEDLWDNIVNCWPEDRCAQQLALEPEMGYHEGNHTHLSIRPGNSMATS</sequence>
<dbReference type="GO" id="GO:0008270">
    <property type="term" value="F:zinc ion binding"/>
    <property type="evidence" value="ECO:0007669"/>
    <property type="project" value="UniProtKB-KW"/>
</dbReference>
<feature type="domain" description="CCHC-type" evidence="4">
    <location>
        <begin position="469"/>
        <end position="484"/>
    </location>
</feature>
<feature type="compositionally biased region" description="Basic residues" evidence="3">
    <location>
        <begin position="196"/>
        <end position="215"/>
    </location>
</feature>
<feature type="compositionally biased region" description="Basic and acidic residues" evidence="3">
    <location>
        <begin position="171"/>
        <end position="195"/>
    </location>
</feature>
<dbReference type="InterPro" id="IPR036875">
    <property type="entry name" value="Znf_CCHC_sf"/>
</dbReference>
<dbReference type="AlphaFoldDB" id="A0A8H5BB33"/>
<evidence type="ECO:0000256" key="1">
    <source>
        <dbReference type="ARBA" id="ARBA00022664"/>
    </source>
</evidence>
<keyword evidence="1" id="KW-0507">mRNA processing</keyword>
<gene>
    <name evidence="5" type="ORF">D9611_013672</name>
</gene>
<feature type="compositionally biased region" description="Basic residues" evidence="3">
    <location>
        <begin position="240"/>
        <end position="250"/>
    </location>
</feature>
<keyword evidence="2" id="KW-0479">Metal-binding</keyword>
<dbReference type="OrthoDB" id="3068947at2759"/>
<evidence type="ECO:0000259" key="4">
    <source>
        <dbReference type="PROSITE" id="PS50158"/>
    </source>
</evidence>
<dbReference type="Gene3D" id="4.10.60.10">
    <property type="entry name" value="Zinc finger, CCHC-type"/>
    <property type="match status" value="1"/>
</dbReference>
<organism evidence="5 6">
    <name type="scientific">Ephemerocybe angulata</name>
    <dbReference type="NCBI Taxonomy" id="980116"/>
    <lineage>
        <taxon>Eukaryota</taxon>
        <taxon>Fungi</taxon>
        <taxon>Dikarya</taxon>
        <taxon>Basidiomycota</taxon>
        <taxon>Agaricomycotina</taxon>
        <taxon>Agaricomycetes</taxon>
        <taxon>Agaricomycetidae</taxon>
        <taxon>Agaricales</taxon>
        <taxon>Agaricineae</taxon>
        <taxon>Psathyrellaceae</taxon>
        <taxon>Ephemerocybe</taxon>
    </lineage>
</organism>
<keyword evidence="2" id="KW-0862">Zinc</keyword>
<keyword evidence="6" id="KW-1185">Reference proteome</keyword>
<feature type="compositionally biased region" description="Acidic residues" evidence="3">
    <location>
        <begin position="309"/>
        <end position="320"/>
    </location>
</feature>
<evidence type="ECO:0000313" key="6">
    <source>
        <dbReference type="Proteomes" id="UP000541558"/>
    </source>
</evidence>
<feature type="region of interest" description="Disordered" evidence="3">
    <location>
        <begin position="71"/>
        <end position="137"/>
    </location>
</feature>
<feature type="compositionally biased region" description="Basic and acidic residues" evidence="3">
    <location>
        <begin position="431"/>
        <end position="445"/>
    </location>
</feature>
<dbReference type="GO" id="GO:0006397">
    <property type="term" value="P:mRNA processing"/>
    <property type="evidence" value="ECO:0007669"/>
    <property type="project" value="UniProtKB-KW"/>
</dbReference>
<name>A0A8H5BB33_9AGAR</name>
<dbReference type="Proteomes" id="UP000541558">
    <property type="component" value="Unassembled WGS sequence"/>
</dbReference>
<feature type="compositionally biased region" description="Basic residues" evidence="3">
    <location>
        <begin position="95"/>
        <end position="111"/>
    </location>
</feature>
<feature type="region of interest" description="Disordered" evidence="3">
    <location>
        <begin position="378"/>
        <end position="460"/>
    </location>
</feature>
<proteinExistence type="predicted"/>
<evidence type="ECO:0000256" key="3">
    <source>
        <dbReference type="SAM" id="MobiDB-lite"/>
    </source>
</evidence>
<accession>A0A8H5BB33</accession>
<dbReference type="EMBL" id="JAACJK010000176">
    <property type="protein sequence ID" value="KAF5318922.1"/>
    <property type="molecule type" value="Genomic_DNA"/>
</dbReference>
<dbReference type="GO" id="GO:0003676">
    <property type="term" value="F:nucleic acid binding"/>
    <property type="evidence" value="ECO:0007669"/>
    <property type="project" value="InterPro"/>
</dbReference>
<evidence type="ECO:0000256" key="2">
    <source>
        <dbReference type="PROSITE-ProRule" id="PRU00047"/>
    </source>
</evidence>
<feature type="compositionally biased region" description="Low complexity" evidence="3">
    <location>
        <begin position="291"/>
        <end position="305"/>
    </location>
</feature>